<dbReference type="InterPro" id="IPR049712">
    <property type="entry name" value="Poly_export"/>
</dbReference>
<feature type="domain" description="Polysaccharide export protein N-terminal" evidence="2">
    <location>
        <begin position="33"/>
        <end position="107"/>
    </location>
</feature>
<sequence>MRVGYLNGKLNRKLRIVFVTAAVAFLGLFQIAAADSYKLNPGDEVEISVWNEENLQKTISVLPDGMISFPLVGHLQAAGKTASEIEATIAAKLDAYIADPEVNVTVTSTRGNVVFVVGKVLKPGPIVMIQSTTVMQALAMAGGLNEFASANSIKIIRRSGLEEGAKETVLKIRYSDLEKGNDLSSNHILNYGDVIVVP</sequence>
<dbReference type="InterPro" id="IPR019554">
    <property type="entry name" value="Soluble_ligand-bd"/>
</dbReference>
<evidence type="ECO:0000313" key="4">
    <source>
        <dbReference type="EMBL" id="UVW35636.1"/>
    </source>
</evidence>
<dbReference type="Gene3D" id="3.10.560.10">
    <property type="entry name" value="Outer membrane lipoprotein wza domain like"/>
    <property type="match status" value="1"/>
</dbReference>
<gene>
    <name evidence="4" type="ORF">NYF23_03255</name>
</gene>
<evidence type="ECO:0000313" key="5">
    <source>
        <dbReference type="Proteomes" id="UP001059934"/>
    </source>
</evidence>
<evidence type="ECO:0000259" key="2">
    <source>
        <dbReference type="Pfam" id="PF02563"/>
    </source>
</evidence>
<dbReference type="EMBL" id="CP103416">
    <property type="protein sequence ID" value="UVW35636.1"/>
    <property type="molecule type" value="Genomic_DNA"/>
</dbReference>
<accession>A0ABY5TSX7</accession>
<dbReference type="Pfam" id="PF10531">
    <property type="entry name" value="SLBB"/>
    <property type="match status" value="1"/>
</dbReference>
<reference evidence="4" key="1">
    <citation type="submission" date="2022-08" db="EMBL/GenBank/DDBJ databases">
        <title>Catabolic pathway analysis in culturable SAR92 clade bacteria reveals their overlooked roles in DMSP degradation in coastal seas.</title>
        <authorList>
            <person name="He X."/>
            <person name="Zhang X."/>
            <person name="Zhang Y."/>
        </authorList>
    </citation>
    <scope>NUCLEOTIDE SEQUENCE</scope>
    <source>
        <strain evidence="4">H455</strain>
    </source>
</reference>
<proteinExistence type="predicted"/>
<evidence type="ECO:0000259" key="3">
    <source>
        <dbReference type="Pfam" id="PF10531"/>
    </source>
</evidence>
<name>A0ABY5TSX7_9GAMM</name>
<protein>
    <submittedName>
        <fullName evidence="4">Polysaccharide biosynthesis/export family protein</fullName>
    </submittedName>
</protein>
<dbReference type="Pfam" id="PF02563">
    <property type="entry name" value="Poly_export"/>
    <property type="match status" value="1"/>
</dbReference>
<dbReference type="Proteomes" id="UP001059934">
    <property type="component" value="Chromosome"/>
</dbReference>
<keyword evidence="1" id="KW-0732">Signal</keyword>
<organism evidence="4 5">
    <name type="scientific">SAR92 clade bacterium H455</name>
    <dbReference type="NCBI Taxonomy" id="2974818"/>
    <lineage>
        <taxon>Bacteria</taxon>
        <taxon>Pseudomonadati</taxon>
        <taxon>Pseudomonadota</taxon>
        <taxon>Gammaproteobacteria</taxon>
        <taxon>Cellvibrionales</taxon>
        <taxon>Porticoccaceae</taxon>
        <taxon>SAR92 clade</taxon>
    </lineage>
</organism>
<keyword evidence="5" id="KW-1185">Reference proteome</keyword>
<dbReference type="InterPro" id="IPR003715">
    <property type="entry name" value="Poly_export_N"/>
</dbReference>
<feature type="domain" description="Soluble ligand binding" evidence="3">
    <location>
        <begin position="113"/>
        <end position="163"/>
    </location>
</feature>
<evidence type="ECO:0000256" key="1">
    <source>
        <dbReference type="ARBA" id="ARBA00022729"/>
    </source>
</evidence>
<dbReference type="PANTHER" id="PTHR33619:SF3">
    <property type="entry name" value="POLYSACCHARIDE EXPORT PROTEIN GFCE-RELATED"/>
    <property type="match status" value="1"/>
</dbReference>
<dbReference type="PANTHER" id="PTHR33619">
    <property type="entry name" value="POLYSACCHARIDE EXPORT PROTEIN GFCE-RELATED"/>
    <property type="match status" value="1"/>
</dbReference>